<gene>
    <name evidence="4" type="ORF">BO97DRAFT_357734</name>
</gene>
<dbReference type="AlphaFoldDB" id="A0A395HGE1"/>
<proteinExistence type="predicted"/>
<keyword evidence="2 3" id="KW-0040">ANK repeat</keyword>
<keyword evidence="1" id="KW-0677">Repeat</keyword>
<protein>
    <submittedName>
        <fullName evidence="4">Ankyrin</fullName>
    </submittedName>
</protein>
<dbReference type="VEuPathDB" id="FungiDB:BO97DRAFT_357734"/>
<dbReference type="Gene3D" id="1.25.40.20">
    <property type="entry name" value="Ankyrin repeat-containing domain"/>
    <property type="match status" value="1"/>
</dbReference>
<dbReference type="PROSITE" id="PS50297">
    <property type="entry name" value="ANK_REP_REGION"/>
    <property type="match status" value="1"/>
</dbReference>
<dbReference type="InterPro" id="IPR002110">
    <property type="entry name" value="Ankyrin_rpt"/>
</dbReference>
<reference evidence="4 5" key="1">
    <citation type="submission" date="2018-02" db="EMBL/GenBank/DDBJ databases">
        <title>The genomes of Aspergillus section Nigri reveals drivers in fungal speciation.</title>
        <authorList>
            <consortium name="DOE Joint Genome Institute"/>
            <person name="Vesth T.C."/>
            <person name="Nybo J."/>
            <person name="Theobald S."/>
            <person name="Brandl J."/>
            <person name="Frisvad J.C."/>
            <person name="Nielsen K.F."/>
            <person name="Lyhne E.K."/>
            <person name="Kogle M.E."/>
            <person name="Kuo A."/>
            <person name="Riley R."/>
            <person name="Clum A."/>
            <person name="Nolan M."/>
            <person name="Lipzen A."/>
            <person name="Salamov A."/>
            <person name="Henrissat B."/>
            <person name="Wiebenga A."/>
            <person name="De vries R.P."/>
            <person name="Grigoriev I.V."/>
            <person name="Mortensen U.H."/>
            <person name="Andersen M.R."/>
            <person name="Baker S.E."/>
        </authorList>
    </citation>
    <scope>NUCLEOTIDE SEQUENCE [LARGE SCALE GENOMIC DNA]</scope>
    <source>
        <strain evidence="4 5">CBS 101889</strain>
    </source>
</reference>
<dbReference type="STRING" id="1450537.A0A395HGE1"/>
<dbReference type="RefSeq" id="XP_025546071.1">
    <property type="nucleotide sequence ID" value="XM_025692217.1"/>
</dbReference>
<keyword evidence="5" id="KW-1185">Reference proteome</keyword>
<feature type="repeat" description="ANK" evidence="3">
    <location>
        <begin position="86"/>
        <end position="118"/>
    </location>
</feature>
<dbReference type="GeneID" id="37196506"/>
<dbReference type="OrthoDB" id="366390at2759"/>
<evidence type="ECO:0000256" key="2">
    <source>
        <dbReference type="ARBA" id="ARBA00023043"/>
    </source>
</evidence>
<dbReference type="Proteomes" id="UP000248961">
    <property type="component" value="Unassembled WGS sequence"/>
</dbReference>
<evidence type="ECO:0000256" key="1">
    <source>
        <dbReference type="ARBA" id="ARBA00022737"/>
    </source>
</evidence>
<dbReference type="InterPro" id="IPR036770">
    <property type="entry name" value="Ankyrin_rpt-contain_sf"/>
</dbReference>
<dbReference type="PANTHER" id="PTHR24198">
    <property type="entry name" value="ANKYRIN REPEAT AND PROTEIN KINASE DOMAIN-CONTAINING PROTEIN"/>
    <property type="match status" value="1"/>
</dbReference>
<dbReference type="PANTHER" id="PTHR24198:SF165">
    <property type="entry name" value="ANKYRIN REPEAT-CONTAINING PROTEIN-RELATED"/>
    <property type="match status" value="1"/>
</dbReference>
<dbReference type="EMBL" id="KZ824347">
    <property type="protein sequence ID" value="RAL06917.1"/>
    <property type="molecule type" value="Genomic_DNA"/>
</dbReference>
<sequence length="218" mass="24525">MVRLLLDYPGSQVVQSVLQLPLLCYAAFTGKEEVIKVLIQHGVSLQGVDGRYGRNALSWSIANGYRAAFTRLLHTLGIGCDSVDQLGRTPLFYAAVEGFEQMLEQLRVRGSDVHRQDRFGLSSLFVVVQRGCGHLVRRILGNHPLTKEPRDSFGRSLSWWMRATGNDHLRDLVLSLGMQIGDDAPVEQTQYYMHVQSNRSIQVCDVCTLHTARDNRDI</sequence>
<evidence type="ECO:0000313" key="4">
    <source>
        <dbReference type="EMBL" id="RAL06917.1"/>
    </source>
</evidence>
<name>A0A395HGE1_ASPHC</name>
<dbReference type="PROSITE" id="PS50088">
    <property type="entry name" value="ANK_REPEAT"/>
    <property type="match status" value="1"/>
</dbReference>
<accession>A0A395HGE1</accession>
<organism evidence="4 5">
    <name type="scientific">Aspergillus homomorphus (strain CBS 101889)</name>
    <dbReference type="NCBI Taxonomy" id="1450537"/>
    <lineage>
        <taxon>Eukaryota</taxon>
        <taxon>Fungi</taxon>
        <taxon>Dikarya</taxon>
        <taxon>Ascomycota</taxon>
        <taxon>Pezizomycotina</taxon>
        <taxon>Eurotiomycetes</taxon>
        <taxon>Eurotiomycetidae</taxon>
        <taxon>Eurotiales</taxon>
        <taxon>Aspergillaceae</taxon>
        <taxon>Aspergillus</taxon>
        <taxon>Aspergillus subgen. Circumdati</taxon>
    </lineage>
</organism>
<dbReference type="SMART" id="SM00248">
    <property type="entry name" value="ANK"/>
    <property type="match status" value="3"/>
</dbReference>
<evidence type="ECO:0000313" key="5">
    <source>
        <dbReference type="Proteomes" id="UP000248961"/>
    </source>
</evidence>
<evidence type="ECO:0000256" key="3">
    <source>
        <dbReference type="PROSITE-ProRule" id="PRU00023"/>
    </source>
</evidence>
<dbReference type="Pfam" id="PF12796">
    <property type="entry name" value="Ank_2"/>
    <property type="match status" value="1"/>
</dbReference>
<dbReference type="SUPFAM" id="SSF48403">
    <property type="entry name" value="Ankyrin repeat"/>
    <property type="match status" value="1"/>
</dbReference>